<sequence>MNFQEAITKQINNMSLDNFNLKVLKTNLYDYDSIIKDYTDIYVCKLNICHNKKMFTVEMSSLATGLELKRKVAKMLGVSKKNIKMYYITEGTPEVDDIIYNRKYIGKLIENEKSLHQQNIKKTSNIDVVIL</sequence>
<dbReference type="Gene3D" id="3.10.20.90">
    <property type="entry name" value="Phosphatidylinositol 3-kinase Catalytic Subunit, Chain A, domain 1"/>
    <property type="match status" value="1"/>
</dbReference>
<evidence type="ECO:0008006" key="2">
    <source>
        <dbReference type="Google" id="ProtNLM"/>
    </source>
</evidence>
<organism evidence="1">
    <name type="scientific">viral metagenome</name>
    <dbReference type="NCBI Taxonomy" id="1070528"/>
    <lineage>
        <taxon>unclassified sequences</taxon>
        <taxon>metagenomes</taxon>
        <taxon>organismal metagenomes</taxon>
    </lineage>
</organism>
<dbReference type="InterPro" id="IPR029071">
    <property type="entry name" value="Ubiquitin-like_domsf"/>
</dbReference>
<proteinExistence type="predicted"/>
<dbReference type="SUPFAM" id="SSF54236">
    <property type="entry name" value="Ubiquitin-like"/>
    <property type="match status" value="1"/>
</dbReference>
<protein>
    <recommendedName>
        <fullName evidence="2">Ubiquitin-like domain-containing protein</fullName>
    </recommendedName>
</protein>
<reference evidence="1" key="1">
    <citation type="journal article" date="2020" name="Nature">
        <title>Giant virus diversity and host interactions through global metagenomics.</title>
        <authorList>
            <person name="Schulz F."/>
            <person name="Roux S."/>
            <person name="Paez-Espino D."/>
            <person name="Jungbluth S."/>
            <person name="Walsh D.A."/>
            <person name="Denef V.J."/>
            <person name="McMahon K.D."/>
            <person name="Konstantinidis K.T."/>
            <person name="Eloe-Fadrosh E.A."/>
            <person name="Kyrpides N.C."/>
            <person name="Woyke T."/>
        </authorList>
    </citation>
    <scope>NUCLEOTIDE SEQUENCE</scope>
    <source>
        <strain evidence="1">GVMAG-M-3300023179-27</strain>
    </source>
</reference>
<accession>A0A6C0EB42</accession>
<dbReference type="EMBL" id="MN739787">
    <property type="protein sequence ID" value="QHT26397.1"/>
    <property type="molecule type" value="Genomic_DNA"/>
</dbReference>
<evidence type="ECO:0000313" key="1">
    <source>
        <dbReference type="EMBL" id="QHT26397.1"/>
    </source>
</evidence>
<dbReference type="AlphaFoldDB" id="A0A6C0EB42"/>
<name>A0A6C0EB42_9ZZZZ</name>